<sequence>MMGSFNVEKKWQFPLIMISIVFIFILATCFNMGLVSTIHSFNSIFFFLPSRLYTNQTAPVFVETKISSPAAPAPAVAVIPRFAYLISGSKDDLEKLWRTLLALYHPLNHYIVHLDLESPLEVRLELASRIEKQPVFLEVGNVFMIQKANMVTYRGPTMISHTLHACAILLKRTKDWDWFINLSASDYPLVTQDDLLYTFSEVDRNLNFIEHTSRLGWKLEKRAMPLIIDPGLYKSNKSDVFWVGPKRTLPTAFKLYTGSAWMVLSRSFVEYVVWGWDNLPRTLLMYYTNFISSPEGYFQTVACNAPELAKTVVNSDLHYISWDNPPKQHPHVLNINDTDKMFASKAAFARKFKHNDPVLDVIDNTFLHRKKEQMFTPGGWCSGNPTCSKVGNMYKIRPGPGSQRLRLLVTRLTWMAKLDNLVSSGICGVARTPTTRGSFLTRCELARARE</sequence>
<keyword evidence="3" id="KW-0808">Transferase</keyword>
<feature type="transmembrane region" description="Helical" evidence="6">
    <location>
        <begin position="12"/>
        <end position="34"/>
    </location>
</feature>
<keyword evidence="4 6" id="KW-0472">Membrane</keyword>
<dbReference type="EMBL" id="JBGMDY010000007">
    <property type="protein sequence ID" value="KAL2327644.1"/>
    <property type="molecule type" value="Genomic_DNA"/>
</dbReference>
<protein>
    <submittedName>
        <fullName evidence="7">Uncharacterized protein</fullName>
    </submittedName>
</protein>
<dbReference type="GO" id="GO:0016757">
    <property type="term" value="F:glycosyltransferase activity"/>
    <property type="evidence" value="ECO:0007669"/>
    <property type="project" value="UniProtKB-KW"/>
</dbReference>
<evidence type="ECO:0000313" key="7">
    <source>
        <dbReference type="EMBL" id="KAL2327644.1"/>
    </source>
</evidence>
<evidence type="ECO:0000313" key="8">
    <source>
        <dbReference type="Proteomes" id="UP001603857"/>
    </source>
</evidence>
<dbReference type="PANTHER" id="PTHR45719">
    <property type="entry name" value="GLYCOSYLTRANSFERASE"/>
    <property type="match status" value="1"/>
</dbReference>
<organism evidence="7 8">
    <name type="scientific">Flemingia macrophylla</name>
    <dbReference type="NCBI Taxonomy" id="520843"/>
    <lineage>
        <taxon>Eukaryota</taxon>
        <taxon>Viridiplantae</taxon>
        <taxon>Streptophyta</taxon>
        <taxon>Embryophyta</taxon>
        <taxon>Tracheophyta</taxon>
        <taxon>Spermatophyta</taxon>
        <taxon>Magnoliopsida</taxon>
        <taxon>eudicotyledons</taxon>
        <taxon>Gunneridae</taxon>
        <taxon>Pentapetalae</taxon>
        <taxon>rosids</taxon>
        <taxon>fabids</taxon>
        <taxon>Fabales</taxon>
        <taxon>Fabaceae</taxon>
        <taxon>Papilionoideae</taxon>
        <taxon>50 kb inversion clade</taxon>
        <taxon>NPAAA clade</taxon>
        <taxon>indigoferoid/millettioid clade</taxon>
        <taxon>Phaseoleae</taxon>
        <taxon>Flemingia</taxon>
    </lineage>
</organism>
<keyword evidence="2" id="KW-0328">Glycosyltransferase</keyword>
<evidence type="ECO:0000256" key="1">
    <source>
        <dbReference type="ARBA" id="ARBA00004606"/>
    </source>
</evidence>
<reference evidence="7 8" key="1">
    <citation type="submission" date="2024-08" db="EMBL/GenBank/DDBJ databases">
        <title>Insights into the chromosomal genome structure of Flemingia macrophylla.</title>
        <authorList>
            <person name="Ding Y."/>
            <person name="Zhao Y."/>
            <person name="Bi W."/>
            <person name="Wu M."/>
            <person name="Zhao G."/>
            <person name="Gong Y."/>
            <person name="Li W."/>
            <person name="Zhang P."/>
        </authorList>
    </citation>
    <scope>NUCLEOTIDE SEQUENCE [LARGE SCALE GENOMIC DNA]</scope>
    <source>
        <strain evidence="7">DYQJB</strain>
        <tissue evidence="7">Leaf</tissue>
    </source>
</reference>
<keyword evidence="8" id="KW-1185">Reference proteome</keyword>
<name>A0ABD1LVU9_9FABA</name>
<dbReference type="AlphaFoldDB" id="A0ABD1LVU9"/>
<accession>A0ABD1LVU9</accession>
<comment type="caution">
    <text evidence="7">The sequence shown here is derived from an EMBL/GenBank/DDBJ whole genome shotgun (WGS) entry which is preliminary data.</text>
</comment>
<dbReference type="InterPro" id="IPR003406">
    <property type="entry name" value="Glyco_trans_14"/>
</dbReference>
<gene>
    <name evidence="7" type="ORF">Fmac_021071</name>
</gene>
<keyword evidence="6" id="KW-0812">Transmembrane</keyword>
<evidence type="ECO:0000256" key="3">
    <source>
        <dbReference type="ARBA" id="ARBA00022679"/>
    </source>
</evidence>
<evidence type="ECO:0000256" key="5">
    <source>
        <dbReference type="ARBA" id="ARBA00023180"/>
    </source>
</evidence>
<evidence type="ECO:0000256" key="6">
    <source>
        <dbReference type="SAM" id="Phobius"/>
    </source>
</evidence>
<proteinExistence type="predicted"/>
<evidence type="ECO:0000256" key="4">
    <source>
        <dbReference type="ARBA" id="ARBA00023136"/>
    </source>
</evidence>
<dbReference type="Pfam" id="PF02485">
    <property type="entry name" value="Branch"/>
    <property type="match status" value="1"/>
</dbReference>
<dbReference type="GO" id="GO:0016020">
    <property type="term" value="C:membrane"/>
    <property type="evidence" value="ECO:0007669"/>
    <property type="project" value="UniProtKB-SubCell"/>
</dbReference>
<dbReference type="InterPro" id="IPR044610">
    <property type="entry name" value="GLCAT14A/B/C"/>
</dbReference>
<dbReference type="Proteomes" id="UP001603857">
    <property type="component" value="Unassembled WGS sequence"/>
</dbReference>
<comment type="subcellular location">
    <subcellularLocation>
        <location evidence="1">Membrane</location>
        <topology evidence="1">Single-pass type II membrane protein</topology>
    </subcellularLocation>
</comment>
<dbReference type="PANTHER" id="PTHR45719:SF7">
    <property type="entry name" value="OS01G0201100 PROTEIN"/>
    <property type="match status" value="1"/>
</dbReference>
<keyword evidence="6" id="KW-1133">Transmembrane helix</keyword>
<evidence type="ECO:0000256" key="2">
    <source>
        <dbReference type="ARBA" id="ARBA00022676"/>
    </source>
</evidence>
<keyword evidence="5" id="KW-0325">Glycoprotein</keyword>